<protein>
    <submittedName>
        <fullName evidence="2">Uncharacterized protein</fullName>
    </submittedName>
</protein>
<organism evidence="2 3">
    <name type="scientific">Lottia gigantea</name>
    <name type="common">Giant owl limpet</name>
    <dbReference type="NCBI Taxonomy" id="225164"/>
    <lineage>
        <taxon>Eukaryota</taxon>
        <taxon>Metazoa</taxon>
        <taxon>Spiralia</taxon>
        <taxon>Lophotrochozoa</taxon>
        <taxon>Mollusca</taxon>
        <taxon>Gastropoda</taxon>
        <taxon>Patellogastropoda</taxon>
        <taxon>Lottioidea</taxon>
        <taxon>Lottiidae</taxon>
        <taxon>Lottia</taxon>
    </lineage>
</organism>
<feature type="compositionally biased region" description="Basic and acidic residues" evidence="1">
    <location>
        <begin position="26"/>
        <end position="57"/>
    </location>
</feature>
<evidence type="ECO:0000313" key="2">
    <source>
        <dbReference type="EMBL" id="ESP04619.1"/>
    </source>
</evidence>
<proteinExistence type="predicted"/>
<gene>
    <name evidence="2" type="ORF">LOTGIDRAFT_170591</name>
</gene>
<sequence length="573" mass="64682">MESIIGTGTKDTETSNETVSTTKEAPSSEKETFTKDKEPVTNAKETETSTKETDKVTAETSTKVADAVNNETEMPTKVADTVNNETEMPTKVADTVNNETEMPTKVADTVNNETEMPTKVADTVTEDIEICSKATETSVSETQTAIKEREAADSETETDTDTSETETEPETPWSNPDTSSSTPRKKNTVSNCEILAQMKNRHEEIILNSRLRSLQTKQGRKEDSLTRTKKQLIETMKKSKRTSGSSPDPFVSVEKVTPLIYKYYQAPWAYSFNDATHNSLYKEIEQLPKRSIKRNSRQSTSRPAVKSAPFHQRTVPSLIERSSTASNIDLNGNSNETPTFLRSSRKPIMRPHSCALPTKTRDIVDKGSVHFNEETVRPHTCKNDSRMTHRQVERKQSWIKPINRANSNSIIDTRSEEDNNETTDDEFVSKYLGNSEKVNRYRYLNRKKDGLSQVIFRGQKLKNYIRPQDRYKRDPLNLVKREKMVMKLSMTDSESLEESRKAALKAGEAFPKAARLRMLNELIASNNNKSGGPHLDYNIELQARIEHFLHSIDDFCESRSTGSYGTKAGSVNS</sequence>
<feature type="compositionally biased region" description="Polar residues" evidence="1">
    <location>
        <begin position="15"/>
        <end position="25"/>
    </location>
</feature>
<dbReference type="OrthoDB" id="6162779at2759"/>
<keyword evidence="3" id="KW-1185">Reference proteome</keyword>
<dbReference type="KEGG" id="lgi:LOTGIDRAFT_170591"/>
<feature type="compositionally biased region" description="Acidic residues" evidence="1">
    <location>
        <begin position="153"/>
        <end position="169"/>
    </location>
</feature>
<evidence type="ECO:0000256" key="1">
    <source>
        <dbReference type="SAM" id="MobiDB-lite"/>
    </source>
</evidence>
<dbReference type="HOGENOM" id="CLU_475924_0_0_1"/>
<accession>V4AK98</accession>
<feature type="region of interest" description="Disordered" evidence="1">
    <location>
        <begin position="291"/>
        <end position="310"/>
    </location>
</feature>
<feature type="region of interest" description="Disordered" evidence="1">
    <location>
        <begin position="1"/>
        <end position="117"/>
    </location>
</feature>
<dbReference type="GeneID" id="20241462"/>
<name>V4AK98_LOTGI</name>
<reference evidence="2 3" key="1">
    <citation type="journal article" date="2013" name="Nature">
        <title>Insights into bilaterian evolution from three spiralian genomes.</title>
        <authorList>
            <person name="Simakov O."/>
            <person name="Marletaz F."/>
            <person name="Cho S.J."/>
            <person name="Edsinger-Gonzales E."/>
            <person name="Havlak P."/>
            <person name="Hellsten U."/>
            <person name="Kuo D.H."/>
            <person name="Larsson T."/>
            <person name="Lv J."/>
            <person name="Arendt D."/>
            <person name="Savage R."/>
            <person name="Osoegawa K."/>
            <person name="de Jong P."/>
            <person name="Grimwood J."/>
            <person name="Chapman J.A."/>
            <person name="Shapiro H."/>
            <person name="Aerts A."/>
            <person name="Otillar R.P."/>
            <person name="Terry A.Y."/>
            <person name="Boore J.L."/>
            <person name="Grigoriev I.V."/>
            <person name="Lindberg D.R."/>
            <person name="Seaver E.C."/>
            <person name="Weisblat D.A."/>
            <person name="Putnam N.H."/>
            <person name="Rokhsar D.S."/>
        </authorList>
    </citation>
    <scope>NUCLEOTIDE SEQUENCE [LARGE SCALE GENOMIC DNA]</scope>
</reference>
<dbReference type="CTD" id="20241462"/>
<evidence type="ECO:0000313" key="3">
    <source>
        <dbReference type="Proteomes" id="UP000030746"/>
    </source>
</evidence>
<dbReference type="RefSeq" id="XP_009044662.1">
    <property type="nucleotide sequence ID" value="XM_009046414.1"/>
</dbReference>
<feature type="compositionally biased region" description="Polar residues" evidence="1">
    <location>
        <begin position="58"/>
        <end position="73"/>
    </location>
</feature>
<feature type="compositionally biased region" description="Polar residues" evidence="1">
    <location>
        <begin position="134"/>
        <end position="145"/>
    </location>
</feature>
<feature type="region of interest" description="Disordered" evidence="1">
    <location>
        <begin position="132"/>
        <end position="190"/>
    </location>
</feature>
<dbReference type="OMA" id="KGRTHIM"/>
<feature type="compositionally biased region" description="Polar residues" evidence="1">
    <location>
        <begin position="173"/>
        <end position="182"/>
    </location>
</feature>
<dbReference type="Proteomes" id="UP000030746">
    <property type="component" value="Unassembled WGS sequence"/>
</dbReference>
<dbReference type="EMBL" id="KB199676">
    <property type="protein sequence ID" value="ESP04619.1"/>
    <property type="molecule type" value="Genomic_DNA"/>
</dbReference>
<dbReference type="AlphaFoldDB" id="V4AK98"/>